<dbReference type="RefSeq" id="XP_013438913.1">
    <property type="nucleotide sequence ID" value="XM_013583459.1"/>
</dbReference>
<name>U6N2J5_9EIME</name>
<dbReference type="Proteomes" id="UP000030754">
    <property type="component" value="Unassembled WGS sequence"/>
</dbReference>
<protein>
    <recommendedName>
        <fullName evidence="5">Bromo domain-containing protein</fullName>
    </recommendedName>
</protein>
<evidence type="ECO:0000256" key="1">
    <source>
        <dbReference type="ARBA" id="ARBA00023117"/>
    </source>
</evidence>
<feature type="compositionally biased region" description="Low complexity" evidence="4">
    <location>
        <begin position="324"/>
        <end position="355"/>
    </location>
</feature>
<reference evidence="6" key="1">
    <citation type="submission" date="2013-10" db="EMBL/GenBank/DDBJ databases">
        <title>Genomic analysis of the causative agents of coccidiosis in chickens.</title>
        <authorList>
            <person name="Reid A.J."/>
            <person name="Blake D."/>
            <person name="Billington K."/>
            <person name="Browne H."/>
            <person name="Dunn M."/>
            <person name="Hung S."/>
            <person name="Kawahara F."/>
            <person name="Miranda-Saavedra D."/>
            <person name="Mourier T."/>
            <person name="Nagra H."/>
            <person name="Otto T.D."/>
            <person name="Rawlings N."/>
            <person name="Sanchez A."/>
            <person name="Sanders M."/>
            <person name="Subramaniam C."/>
            <person name="Tay Y."/>
            <person name="Dear P."/>
            <person name="Doerig C."/>
            <person name="Gruber A."/>
            <person name="Parkinson J."/>
            <person name="Shirley M."/>
            <person name="Wan K.L."/>
            <person name="Berriman M."/>
            <person name="Tomley F."/>
            <person name="Pain A."/>
        </authorList>
    </citation>
    <scope>NUCLEOTIDE SEQUENCE [LARGE SCALE GENOMIC DNA]</scope>
    <source>
        <strain evidence="6">Houghton</strain>
    </source>
</reference>
<evidence type="ECO:0000256" key="2">
    <source>
        <dbReference type="PROSITE-ProRule" id="PRU00035"/>
    </source>
</evidence>
<evidence type="ECO:0000313" key="7">
    <source>
        <dbReference type="Proteomes" id="UP000030754"/>
    </source>
</evidence>
<reference evidence="6" key="2">
    <citation type="submission" date="2013-10" db="EMBL/GenBank/DDBJ databases">
        <authorList>
            <person name="Aslett M."/>
        </authorList>
    </citation>
    <scope>NUCLEOTIDE SEQUENCE [LARGE SCALE GENOMIC DNA]</scope>
    <source>
        <strain evidence="6">Houghton</strain>
    </source>
</reference>
<feature type="domain" description="Bromo" evidence="5">
    <location>
        <begin position="40"/>
        <end position="99"/>
    </location>
</feature>
<gene>
    <name evidence="6" type="ORF">ENH_00083630</name>
</gene>
<dbReference type="AlphaFoldDB" id="U6N2J5"/>
<dbReference type="PROSITE" id="PS00633">
    <property type="entry name" value="BROMODOMAIN_1"/>
    <property type="match status" value="1"/>
</dbReference>
<keyword evidence="7" id="KW-1185">Reference proteome</keyword>
<evidence type="ECO:0000259" key="5">
    <source>
        <dbReference type="PROSITE" id="PS50014"/>
    </source>
</evidence>
<dbReference type="VEuPathDB" id="ToxoDB:ENH_00083630"/>
<evidence type="ECO:0000256" key="4">
    <source>
        <dbReference type="SAM" id="MobiDB-lite"/>
    </source>
</evidence>
<feature type="coiled-coil region" evidence="3">
    <location>
        <begin position="176"/>
        <end position="228"/>
    </location>
</feature>
<evidence type="ECO:0000313" key="6">
    <source>
        <dbReference type="EMBL" id="CDJ70447.1"/>
    </source>
</evidence>
<proteinExistence type="predicted"/>
<sequence length="361" mass="41566">MWGFKRKYVDRVDCSADWVSVALDAVGALLELPEAAWFSPDPETTAEGYRQFIAEPMWLRKVQARLAAGAYALPYHFKQDVALIFRNARLFNAPQDKAYRDCCLLEQKFNMLWAPINNAFQRAARHKRLQQMQQQQQQGGQQQQQVPQQQQQVAQQQMGQQQQMVGQQQQQMGQQLQQMGQQQQMQQQQLQQQLEQQQVHDAQHQQQMQQQQQRVQEVQQQQQMQQMQQPLEVKVQQPQQQLQQHAEVQQQLDSNLQCEGTVVPAAAAVGAEVITTANVLAPATQTNAMPDVQQHEQQQQQLPQQFNGSAELVGSGVSDAFVPQQQQQQQQQHEEQSQVQQMKQQQQEQIEQQQQTGTAES</sequence>
<dbReference type="PRINTS" id="PR00503">
    <property type="entry name" value="BROMODOMAIN"/>
</dbReference>
<dbReference type="Gene3D" id="1.20.920.10">
    <property type="entry name" value="Bromodomain-like"/>
    <property type="match status" value="1"/>
</dbReference>
<accession>U6N2J5</accession>
<dbReference type="InterPro" id="IPR018359">
    <property type="entry name" value="Bromodomain_CS"/>
</dbReference>
<dbReference type="InterPro" id="IPR001487">
    <property type="entry name" value="Bromodomain"/>
</dbReference>
<dbReference type="InterPro" id="IPR036427">
    <property type="entry name" value="Bromodomain-like_sf"/>
</dbReference>
<dbReference type="OrthoDB" id="21449at2759"/>
<keyword evidence="3" id="KW-0175">Coiled coil</keyword>
<dbReference type="GeneID" id="25478491"/>
<dbReference type="SMART" id="SM00297">
    <property type="entry name" value="BROMO"/>
    <property type="match status" value="1"/>
</dbReference>
<feature type="region of interest" description="Disordered" evidence="4">
    <location>
        <begin position="314"/>
        <end position="361"/>
    </location>
</feature>
<keyword evidence="1 2" id="KW-0103">Bromodomain</keyword>
<dbReference type="SUPFAM" id="SSF47370">
    <property type="entry name" value="Bromodomain"/>
    <property type="match status" value="1"/>
</dbReference>
<organism evidence="6 7">
    <name type="scientific">Eimeria necatrix</name>
    <dbReference type="NCBI Taxonomy" id="51315"/>
    <lineage>
        <taxon>Eukaryota</taxon>
        <taxon>Sar</taxon>
        <taxon>Alveolata</taxon>
        <taxon>Apicomplexa</taxon>
        <taxon>Conoidasida</taxon>
        <taxon>Coccidia</taxon>
        <taxon>Eucoccidiorida</taxon>
        <taxon>Eimeriorina</taxon>
        <taxon>Eimeriidae</taxon>
        <taxon>Eimeria</taxon>
    </lineage>
</organism>
<dbReference type="CDD" id="cd04369">
    <property type="entry name" value="Bromodomain"/>
    <property type="match status" value="1"/>
</dbReference>
<dbReference type="PROSITE" id="PS50014">
    <property type="entry name" value="BROMODOMAIN_2"/>
    <property type="match status" value="1"/>
</dbReference>
<dbReference type="PANTHER" id="PTHR45926">
    <property type="entry name" value="OSJNBA0053K19.4 PROTEIN"/>
    <property type="match status" value="1"/>
</dbReference>
<evidence type="ECO:0000256" key="3">
    <source>
        <dbReference type="SAM" id="Coils"/>
    </source>
</evidence>
<dbReference type="Pfam" id="PF00439">
    <property type="entry name" value="Bromodomain"/>
    <property type="match status" value="1"/>
</dbReference>
<dbReference type="EMBL" id="HG725968">
    <property type="protein sequence ID" value="CDJ70447.1"/>
    <property type="molecule type" value="Genomic_DNA"/>
</dbReference>